<dbReference type="Gene3D" id="3.20.20.220">
    <property type="match status" value="1"/>
</dbReference>
<evidence type="ECO:0000256" key="6">
    <source>
        <dbReference type="ARBA" id="ARBA00023062"/>
    </source>
</evidence>
<dbReference type="PANTHER" id="PTHR13914">
    <property type="entry name" value="PROLINE OXIDASE"/>
    <property type="match status" value="1"/>
</dbReference>
<feature type="domain" description="Proline dehydrogenase" evidence="12">
    <location>
        <begin position="159"/>
        <end position="454"/>
    </location>
</feature>
<dbReference type="KEGG" id="char:105909097"/>
<keyword evidence="5 9" id="KW-0560">Oxidoreductase</keyword>
<evidence type="ECO:0000256" key="2">
    <source>
        <dbReference type="ARBA" id="ARBA00005869"/>
    </source>
</evidence>
<comment type="similarity">
    <text evidence="2 9">Belongs to the proline oxidase family.</text>
</comment>
<evidence type="ECO:0000256" key="1">
    <source>
        <dbReference type="ARBA" id="ARBA00001974"/>
    </source>
</evidence>
<protein>
    <recommendedName>
        <fullName evidence="9">Proline dehydrogenase</fullName>
        <ecNumber evidence="9">1.5.5.2</ecNumber>
    </recommendedName>
</protein>
<dbReference type="SUPFAM" id="SSF51730">
    <property type="entry name" value="FAD-linked oxidoreductase"/>
    <property type="match status" value="1"/>
</dbReference>
<dbReference type="Pfam" id="PF01619">
    <property type="entry name" value="Pro_dh"/>
    <property type="match status" value="1"/>
</dbReference>
<comment type="function">
    <text evidence="9">Converts proline to delta-1-pyrroline-5-carboxylate.</text>
</comment>
<dbReference type="GO" id="GO:0004657">
    <property type="term" value="F:proline dehydrogenase activity"/>
    <property type="evidence" value="ECO:0007669"/>
    <property type="project" value="UniProtKB-EC"/>
</dbReference>
<dbReference type="Proteomes" id="UP000515152">
    <property type="component" value="Chromosome 1"/>
</dbReference>
<evidence type="ECO:0000256" key="5">
    <source>
        <dbReference type="ARBA" id="ARBA00023002"/>
    </source>
</evidence>
<keyword evidence="13" id="KW-1185">Reference proteome</keyword>
<evidence type="ECO:0000256" key="9">
    <source>
        <dbReference type="RuleBase" id="RU364054"/>
    </source>
</evidence>
<evidence type="ECO:0000256" key="10">
    <source>
        <dbReference type="SAM" id="MobiDB-lite"/>
    </source>
</evidence>
<gene>
    <name evidence="14" type="primary">prodh2</name>
</gene>
<dbReference type="GO" id="GO:0010133">
    <property type="term" value="P:L-proline catabolic process to L-glutamate"/>
    <property type="evidence" value="ECO:0007669"/>
    <property type="project" value="TreeGrafter"/>
</dbReference>
<dbReference type="GeneID" id="105909097"/>
<dbReference type="EC" id="1.5.5.2" evidence="9"/>
<feature type="region of interest" description="Disordered" evidence="10">
    <location>
        <begin position="476"/>
        <end position="499"/>
    </location>
</feature>
<proteinExistence type="inferred from homology"/>
<reference evidence="14" key="1">
    <citation type="submission" date="2025-08" db="UniProtKB">
        <authorList>
            <consortium name="RefSeq"/>
        </authorList>
    </citation>
    <scope>IDENTIFICATION</scope>
</reference>
<evidence type="ECO:0000313" key="14">
    <source>
        <dbReference type="RefSeq" id="XP_031424063.1"/>
    </source>
</evidence>
<comment type="catalytic activity">
    <reaction evidence="8 9">
        <text>L-proline + a quinone = (S)-1-pyrroline-5-carboxylate + a quinol + H(+)</text>
        <dbReference type="Rhea" id="RHEA:23784"/>
        <dbReference type="ChEBI" id="CHEBI:15378"/>
        <dbReference type="ChEBI" id="CHEBI:17388"/>
        <dbReference type="ChEBI" id="CHEBI:24646"/>
        <dbReference type="ChEBI" id="CHEBI:60039"/>
        <dbReference type="ChEBI" id="CHEBI:132124"/>
        <dbReference type="EC" id="1.5.5.2"/>
    </reaction>
</comment>
<dbReference type="InterPro" id="IPR015659">
    <property type="entry name" value="Proline_oxidase"/>
</dbReference>
<comment type="catalytic activity">
    <reaction evidence="7">
        <text>trans-4-hydroxy-L-proline + a quinone = (3R,5S)-1-pyrroline-3-hydroxy-5-carboxylate + a quinol + H(+)</text>
        <dbReference type="Rhea" id="RHEA:52512"/>
        <dbReference type="ChEBI" id="CHEBI:15378"/>
        <dbReference type="ChEBI" id="CHEBI:24646"/>
        <dbReference type="ChEBI" id="CHEBI:58375"/>
        <dbReference type="ChEBI" id="CHEBI:62612"/>
        <dbReference type="ChEBI" id="CHEBI:132124"/>
        <dbReference type="EC" id="1.5.5.3"/>
    </reaction>
</comment>
<evidence type="ECO:0000256" key="3">
    <source>
        <dbReference type="ARBA" id="ARBA00022630"/>
    </source>
</evidence>
<dbReference type="InterPro" id="IPR029041">
    <property type="entry name" value="FAD-linked_oxidoreductase-like"/>
</dbReference>
<evidence type="ECO:0000259" key="12">
    <source>
        <dbReference type="Pfam" id="PF01619"/>
    </source>
</evidence>
<feature type="signal peptide" evidence="11">
    <location>
        <begin position="1"/>
        <end position="24"/>
    </location>
</feature>
<sequence length="499" mass="56683">MSTLLRPPALHGFLSLRLLGTATTRTLPVEQPATVTCRGHDPCDPSEAVLLTFEDPQAFKVKSAWELVRALTVFRFCSYPVLVNNCGKLMSVARGLLGRRGFSLFVRPTVYAQFVAGETEGEISTSMEKMSSLGLRPMLAVPIEEDLGESTGFVDRERRYDDNLASMLECVRISHSSAWSPDPMMQLKVTALVSPELCVKLTSLMKKEQYDLDLLVRAMSGEPISFPGLLESENTHFLLGLRRLDQIAQASIDKVRVLVDAEYTYMNPALSLITMAMMKKFNQQSSWIWNTYQCYLKDSRSLLLEAIHLSEEHSFCLGVKLVRGAYMDKERQLANKEGRMDPIHQSWEDTNDSYNGSLDVMLNRISQNPGRYQIIVATHNEESVRHAVTRLGALGLQRDEGSVCFGQLLGMCDHVSLTLAQQGFSVYKSVPYGSVDDTLPYLLRRAQENRTVLQGIRKERDLLRHELKRRIRERVSGGRWREREREGEREREERRERGG</sequence>
<keyword evidence="3 9" id="KW-0285">Flavoprotein</keyword>
<dbReference type="RefSeq" id="XP_031424063.1">
    <property type="nucleotide sequence ID" value="XM_031568203.2"/>
</dbReference>
<organism evidence="13 14">
    <name type="scientific">Clupea harengus</name>
    <name type="common">Atlantic herring</name>
    <dbReference type="NCBI Taxonomy" id="7950"/>
    <lineage>
        <taxon>Eukaryota</taxon>
        <taxon>Metazoa</taxon>
        <taxon>Chordata</taxon>
        <taxon>Craniata</taxon>
        <taxon>Vertebrata</taxon>
        <taxon>Euteleostomi</taxon>
        <taxon>Actinopterygii</taxon>
        <taxon>Neopterygii</taxon>
        <taxon>Teleostei</taxon>
        <taxon>Clupei</taxon>
        <taxon>Clupeiformes</taxon>
        <taxon>Clupeoidei</taxon>
        <taxon>Clupeidae</taxon>
        <taxon>Clupea</taxon>
    </lineage>
</organism>
<keyword evidence="4 9" id="KW-0274">FAD</keyword>
<accession>A0A6P8F6D4</accession>
<dbReference type="AlphaFoldDB" id="A0A6P8F6D4"/>
<keyword evidence="6 9" id="KW-0642">Proline metabolism</keyword>
<dbReference type="GO" id="GO:0005739">
    <property type="term" value="C:mitochondrion"/>
    <property type="evidence" value="ECO:0007669"/>
    <property type="project" value="TreeGrafter"/>
</dbReference>
<evidence type="ECO:0000256" key="11">
    <source>
        <dbReference type="SAM" id="SignalP"/>
    </source>
</evidence>
<evidence type="ECO:0000256" key="8">
    <source>
        <dbReference type="ARBA" id="ARBA00048779"/>
    </source>
</evidence>
<dbReference type="OrthoDB" id="5464at2759"/>
<dbReference type="CTD" id="58510"/>
<keyword evidence="11" id="KW-0732">Signal</keyword>
<evidence type="ECO:0000256" key="4">
    <source>
        <dbReference type="ARBA" id="ARBA00022827"/>
    </source>
</evidence>
<feature type="chain" id="PRO_5028036927" description="Proline dehydrogenase" evidence="11">
    <location>
        <begin position="25"/>
        <end position="499"/>
    </location>
</feature>
<evidence type="ECO:0000256" key="7">
    <source>
        <dbReference type="ARBA" id="ARBA00048242"/>
    </source>
</evidence>
<evidence type="ECO:0000313" key="13">
    <source>
        <dbReference type="Proteomes" id="UP000515152"/>
    </source>
</evidence>
<comment type="cofactor">
    <cofactor evidence="1 9">
        <name>FAD</name>
        <dbReference type="ChEBI" id="CHEBI:57692"/>
    </cofactor>
</comment>
<dbReference type="InterPro" id="IPR002872">
    <property type="entry name" value="Proline_DH_dom"/>
</dbReference>
<dbReference type="PANTHER" id="PTHR13914:SF29">
    <property type="entry name" value="HYDROXYPROLINE DEHYDROGENASE"/>
    <property type="match status" value="1"/>
</dbReference>
<name>A0A6P8F6D4_CLUHA</name>
<dbReference type="GO" id="GO:0071949">
    <property type="term" value="F:FAD binding"/>
    <property type="evidence" value="ECO:0007669"/>
    <property type="project" value="TreeGrafter"/>
</dbReference>